<name>A4H841_LEIBR</name>
<evidence type="ECO:0000313" key="4">
    <source>
        <dbReference type="Proteomes" id="UP000007258"/>
    </source>
</evidence>
<dbReference type="EMBL" id="FR798989">
    <property type="protein sequence ID" value="CAM42089.1"/>
    <property type="molecule type" value="Genomic_DNA"/>
</dbReference>
<proteinExistence type="predicted"/>
<dbReference type="KEGG" id="lbz:LBRM_15_0720"/>
<feature type="region of interest" description="Disordered" evidence="1">
    <location>
        <begin position="2283"/>
        <end position="2304"/>
    </location>
</feature>
<feature type="region of interest" description="Disordered" evidence="1">
    <location>
        <begin position="2336"/>
        <end position="2368"/>
    </location>
</feature>
<feature type="region of interest" description="Disordered" evidence="1">
    <location>
        <begin position="316"/>
        <end position="347"/>
    </location>
</feature>
<feature type="region of interest" description="Disordered" evidence="1">
    <location>
        <begin position="182"/>
        <end position="201"/>
    </location>
</feature>
<feature type="region of interest" description="Disordered" evidence="1">
    <location>
        <begin position="2429"/>
        <end position="2472"/>
    </location>
</feature>
<evidence type="ECO:0000256" key="1">
    <source>
        <dbReference type="SAM" id="MobiDB-lite"/>
    </source>
</evidence>
<dbReference type="RefSeq" id="XP_001563520.1">
    <property type="nucleotide sequence ID" value="XM_001563470.1"/>
</dbReference>
<accession>A4H841</accession>
<evidence type="ECO:0000256" key="2">
    <source>
        <dbReference type="SAM" id="SignalP"/>
    </source>
</evidence>
<sequence length="3473" mass="373164">MLPCVRVRFFCVALSLSLSFHPSPCPAVCLTTALRSPQSQSLPVSPWHMCAGASTPPASAEFTLQKRSLHINPSALSASALKYTHTHTHTHTGACAYGMRASHTLHSLHRLPLAPFALSSHPQKSHLALVLTDHASDPHNTTSLQAPVTSLLPIRAALAAPFSVPFLYTPVRRFRTEHQVVRRTRSDSQDADHVSAHDSATDVAEVRPIHTMQDLHTALLGFARAAATPLAPRQALLSRKTGTAVWPSSSVAAAGTRGEVALDLALPLDSNAQSSAPITTPEGPPASSFAASAVPNGERHLLHRLLLHRRRGRWREHHDTARSAADGPGLPSSSSTPETFSESTPASSSFATAASPILTGASWYCAFQLFSEAVQKHHVSPTAQQLNLLLYIAQQHALWGRMDDVEEFWAHLLSSVQQLRREKMHDKRRVEQTEWRSGEGDGRYRMAPELEQRMSSSSIVAPTPAITTAALIRQMDELREMEQALIPNAQTYELLLGAALVRGAWDRALEYCGMITRSGVAIMTDASVRLVLRVYILAGASGSVAHPTASSTATSPPHPAPHRLRTDERGKVLRAAAQPQSSSSSSSNSTTQGGPAQEPYWSVALHFFRSSFHRVSSMHTVWCMATLLHRANQSAELMHVVREDCQQLVQTSLRSLAAHALTSVERAALLRTLKMVSDAACELGDWRAALHILHEVIELRRQLLSGRSASLDQLWGVPHPSGEVGMSLAALAGGDASSVAPGAPLSHPTIQSLEAPHQIGAWMSDNDILLDESKLSQRILKNTLHTLRRVCRYTQVINVYREAPGKPAAAVDVTAGAAHEEEEDDATKVWRSMWTPSAVSYVAQAALAVQDLGLLLELCGLTAHGLEKAKDDAVATSSIPAEVYDAALRLIQHRILRQCYEAEKSVVGPNTAAAAVEHDEWQWDVLSQRVYRAYRQRALRALAEETSPYRAFLERACHASASQSDGHAVVARSAAAAAAVAECDASPLSSSHKPLVQLLAKSLQSGLDASAAADLQQQALKHLQRIRHPDTLTIALAMDILRSQVLQRRFSDAEAQSLLVAVQQVLDIILAEQPIEAIQLLSASLQDSATHRANCCGSARSKQSSGHHRCRPGSASLATLSPSAAEVDSKLTPAQLASLSTLTAAAVHMSFDILARVQPLTLLTYIPACVKLAWLPSAAAPAQLQLAQQVVVQWADEELKRSAIFAAEPHRATMAQMKSATAGTVGSVSAAAPASLCDDVMDASPAAIEASGRSAVAHFVVLYTHFSSRKAVTSGATPPLVVESSTAAAAAKGRAVLDAAAQVLVQLQRSKAGHPPTAAMSAFIEALRHAWTETTSPVHSSPPLETLSLDIAEMEVVVVTSLNAVVQQVGASTVGRWTMWGDCVDMLMTYMDPPLSATRRRGTQVEKPPAGVMQLASLPQPRLDSWRRAEATHETLRVLHMFMRLCDKAETGFVERVTMDWLLLSSNSTCSSSTRGSGCTSREGESKHVMRQSEAVTPVEHLQCLCEQAHEQLRRAPPAPHDPFSPPELESMHLLLDALTWACRRRVKPLVRRMYWTLAPWLDTLLRDPSLTSPPPPTSRARPVAACAASTVAKRALLHQQLSRLRETALAACMTVAQCLSSGPRVEVLQDWQLQLRALRQLTDQGNGAAPLSDLGSQRKAAALIDGIAAVAVKLQRTWRYLLTELALDSHRAASEARQRRSASPSPPPLRLPASVLKRRRDTEDAAESFAAWCSEELLPRLVLSCLRACVEHEALSGTAPAITPPPCAAPSSSSPRAVVTAALHRVLGAVWDVDFAAFAWQVDFCAREGLHADGARAQALARWRTRGYRALSTELSWPNPVGTSQQLARHLHIWVLFTAHSAPTQGAVAELCRDLATLDVLHGVQRATSSAAAQPGTPTAGRTATAASPISLPFFLFFVQEADTLAEAKVTEVLSSASCADSAAAAAAAAGTDGSSSHVAELPRMADGRTAMEHLTNPLVHYTPLVLRVVQQAAQWVLYLTLCEGTVDVQATGGGAEATHRHSSLPLSAVAQKPRSVGCTLTGRAALSALLLHRCLAWTGQTHAYHALLCVVEATAHETLREPEAVVYVFRYMERLGRAAEGTGAAAREGETIPSTSIGPSSTSPAEAFLAFYMSSTTLRRASPVSEQVCLAALLACAANTRRDDDAVSPPSVDLLTLLTAFTHVVSDHLVTEWQQGRLSPHQVVVLTEWMLRLFWGGAPVSPMDASTGSLKRYGAVATAAAGGNVSAIASAPVPLRRASMQWLLVTRGTILPPPLWYEGDAGSKPASCDEEHSSPQPSPAGAAASERILSLVAALDTSSERFAALLGGVVFSPSTATEPLRDDSTSTLSSARPASDLPPRHPSVSPPTALVDLVRNVLKQLTTRHATQQLLHRYQNPNDTLRPPVRVADIEVDVLVQVLPEDARDSAKATLRSGADPAASYGGDPAREASRPMRRSDARRSVQASPVADDEGAVELESWLDAATAHLVSKTPAAAPAPTPLPGILRCPGQVEGLTWSSLYAQLLCAIKSVHQCCEEVMHTAACASGSRHKLDAYVRRRANMLRPALLRLMSNLSDASSCSSSVSPSVSPSEDGDVSPCVKSLLLIGYVLVPLQSLRPPPSLTEVLAVVRQELWRLLLACSSANGAGAGGRHLYTSYNALVQLCVHPLMLDALPQLRLSASASNGSRESAFEAVAYLLLLVHQVGADVADIRALSSTLADTAASSASQGASIPDASAVDALQQTARELLHLAGQELYHLHANSGLTTSSLASASYSPELLQILYRRLVRAWMQAGVLLGDAHSLLWGGQRLTSWSLQRQQKATALGFTTEGNGAVSASTAPFSEVAEDDAATEWLCVLPVAVLVAVVCSPAHRSSTRVSETLYSLAAVLPLPHRIRASAPSSQAGSSAVAADEYVSLFRHWQKLLQGRATEHASGHRGCQQQEQHRRSYNCPFTVILHGSVPADATLALVEAVRRQIGEYLAGSATSYPPQPHQAIAVSSAMAPTLGGDGGSSYATVSPAALWAAFQCMKDASEGDMRAFMRLEAAKRTPVGEVVGRGKPEKVVAVQAAWRLIHRAALQERQQCGSGNGIAPSWIPLVPPAIWRAYLLNLHPVVPHTVHFIPVALTEVVMLQSCTVWTEGMALLEHSLGTLHRSGATPVQQYMAQLLLERVRHTERDAEGSKTGDGREGGERHFCVGLEAYTYTVQQVPQPTGEKASGGTHDSFPRWHLWSEYMAQRATHGTAALVCHIIDLIIVHHMQTTAAPTRNSSARSSSLLAKHTLMEALRCSVHDPALTRILFRLFWAEQYRRVKGAHAFLSALRAAKLARSDALALEAMLTYLWVSDPNATTTQRTAEWTSRVLQVIDACEARATIPGSHAPTSPSSVSAWRHLKVAAGKASELQGLSYRFSVEAHRATWKSWAVVCRLQVVPKDVALCVVHLFKQYDHLTEVEELMVTTSYDINDGASGEACRW</sequence>
<feature type="region of interest" description="Disordered" evidence="1">
    <location>
        <begin position="1696"/>
        <end position="1717"/>
    </location>
</feature>
<feature type="region of interest" description="Disordered" evidence="1">
    <location>
        <begin position="544"/>
        <end position="595"/>
    </location>
</feature>
<organism evidence="3 4">
    <name type="scientific">Leishmania braziliensis</name>
    <dbReference type="NCBI Taxonomy" id="5660"/>
    <lineage>
        <taxon>Eukaryota</taxon>
        <taxon>Discoba</taxon>
        <taxon>Euglenozoa</taxon>
        <taxon>Kinetoplastea</taxon>
        <taxon>Metakinetoplastina</taxon>
        <taxon>Trypanosomatida</taxon>
        <taxon>Trypanosomatidae</taxon>
        <taxon>Leishmaniinae</taxon>
        <taxon>Leishmania</taxon>
        <taxon>Leishmania braziliensis species complex</taxon>
    </lineage>
</organism>
<protein>
    <recommendedName>
        <fullName evidence="5">Separase</fullName>
    </recommendedName>
</protein>
<dbReference type="VEuPathDB" id="TriTrypDB:LbrM.15.0720"/>
<feature type="signal peptide" evidence="2">
    <location>
        <begin position="1"/>
        <end position="19"/>
    </location>
</feature>
<reference evidence="3 4" key="1">
    <citation type="journal article" date="2007" name="Nat. Genet.">
        <title>Comparative genomic analysis of three Leishmania species that cause diverse human disease.</title>
        <authorList>
            <person name="Peacock C.S."/>
            <person name="Seeger K."/>
            <person name="Harris D."/>
            <person name="Murphy L."/>
            <person name="Ruiz J.C."/>
            <person name="Quail M.A."/>
            <person name="Peters N."/>
            <person name="Adlem E."/>
            <person name="Tivey A."/>
            <person name="Aslett M."/>
            <person name="Kerhornou A."/>
            <person name="Ivens A."/>
            <person name="Fraser A."/>
            <person name="Rajandream M.A."/>
            <person name="Carver T."/>
            <person name="Norbertczak H."/>
            <person name="Chillingworth T."/>
            <person name="Hance Z."/>
            <person name="Jagels K."/>
            <person name="Moule S."/>
            <person name="Ormond D."/>
            <person name="Rutter S."/>
            <person name="Squares R."/>
            <person name="Whitehead S."/>
            <person name="Rabbinowitsch E."/>
            <person name="Arrowsmith C."/>
            <person name="White B."/>
            <person name="Thurston S."/>
            <person name="Bringaud F."/>
            <person name="Baldauf S.L."/>
            <person name="Faulconbridge A."/>
            <person name="Jeffares D."/>
            <person name="Depledge D.P."/>
            <person name="Oyola S.O."/>
            <person name="Hilley J.D."/>
            <person name="Brito L.O."/>
            <person name="Tosi L.R."/>
            <person name="Barrell B."/>
            <person name="Cruz A.K."/>
            <person name="Mottram J.C."/>
            <person name="Smith D.F."/>
            <person name="Berriman M."/>
        </authorList>
    </citation>
    <scope>NUCLEOTIDE SEQUENCE [LARGE SCALE GENOMIC DNA]</scope>
    <source>
        <strain evidence="3 4">MHOM/BR/75/M2904</strain>
    </source>
</reference>
<feature type="chain" id="PRO_5002669006" description="Separase" evidence="2">
    <location>
        <begin position="20"/>
        <end position="3473"/>
    </location>
</feature>
<dbReference type="PANTHER" id="PTHR48125:SF12">
    <property type="entry name" value="AT HOOK TRANSCRIPTION FACTOR FAMILY-RELATED"/>
    <property type="match status" value="1"/>
</dbReference>
<dbReference type="PANTHER" id="PTHR48125">
    <property type="entry name" value="LP07818P1"/>
    <property type="match status" value="1"/>
</dbReference>
<dbReference type="GeneID" id="5414038"/>
<dbReference type="STRING" id="5660.A4H841"/>
<dbReference type="Proteomes" id="UP000007258">
    <property type="component" value="Chromosome 15"/>
</dbReference>
<dbReference type="OMA" id="PNAQTYE"/>
<dbReference type="InParanoid" id="A4H841"/>
<feature type="compositionally biased region" description="Low complexity" evidence="1">
    <location>
        <begin position="545"/>
        <end position="555"/>
    </location>
</feature>
<evidence type="ECO:0008006" key="5">
    <source>
        <dbReference type="Google" id="ProtNLM"/>
    </source>
</evidence>
<feature type="region of interest" description="Disordered" evidence="1">
    <location>
        <begin position="273"/>
        <end position="293"/>
    </location>
</feature>
<gene>
    <name evidence="3" type="ORF">LBRM_15_0720</name>
</gene>
<evidence type="ECO:0000313" key="3">
    <source>
        <dbReference type="EMBL" id="CAM42089.1"/>
    </source>
</evidence>
<keyword evidence="2" id="KW-0732">Signal</keyword>
<feature type="region of interest" description="Disordered" evidence="1">
    <location>
        <begin position="2104"/>
        <end position="2123"/>
    </location>
</feature>
<feature type="compositionally biased region" description="Basic and acidic residues" evidence="1">
    <location>
        <begin position="2447"/>
        <end position="2462"/>
    </location>
</feature>
<feature type="compositionally biased region" description="Low complexity" evidence="1">
    <location>
        <begin position="331"/>
        <end position="347"/>
    </location>
</feature>
<reference evidence="3 4" key="2">
    <citation type="journal article" date="2011" name="Genome Res.">
        <title>Chromosome and gene copy number variation allow major structural change between species and strains of Leishmania.</title>
        <authorList>
            <person name="Rogers M.B."/>
            <person name="Hilley J.D."/>
            <person name="Dickens N.J."/>
            <person name="Wilkes J."/>
            <person name="Bates P.A."/>
            <person name="Depledge D.P."/>
            <person name="Harris D."/>
            <person name="Her Y."/>
            <person name="Herzyk P."/>
            <person name="Imamura H."/>
            <person name="Otto T.D."/>
            <person name="Sanders M."/>
            <person name="Seeger K."/>
            <person name="Dujardin J.C."/>
            <person name="Berriman M."/>
            <person name="Smith D.F."/>
            <person name="Hertz-Fowler C."/>
            <person name="Mottram J.C."/>
        </authorList>
    </citation>
    <scope>NUCLEOTIDE SEQUENCE [LARGE SCALE GENOMIC DNA]</scope>
    <source>
        <strain evidence="3 4">MHOM/BR/75/M2904</strain>
    </source>
</reference>
<keyword evidence="4" id="KW-1185">Reference proteome</keyword>